<keyword evidence="1" id="KW-0812">Transmembrane</keyword>
<keyword evidence="1" id="KW-1133">Transmembrane helix</keyword>
<name>A0A3R9P9J7_9BACI</name>
<feature type="transmembrane region" description="Helical" evidence="1">
    <location>
        <begin position="48"/>
        <end position="67"/>
    </location>
</feature>
<reference evidence="2 3" key="1">
    <citation type="submission" date="2018-10" db="EMBL/GenBank/DDBJ databases">
        <title>Draft genome sequence of Bacillus salarius IM0101, isolated from a hypersaline soil in Inner Mongolia, China.</title>
        <authorList>
            <person name="Yamprayoonswat W."/>
            <person name="Boonvisut S."/>
            <person name="Jumpathong W."/>
            <person name="Sittihan S."/>
            <person name="Ruangsuj P."/>
            <person name="Wanthongcharoen S."/>
            <person name="Thongpramul N."/>
            <person name="Pimmason S."/>
            <person name="Yu B."/>
            <person name="Yasawong M."/>
        </authorList>
    </citation>
    <scope>NUCLEOTIDE SEQUENCE [LARGE SCALE GENOMIC DNA]</scope>
    <source>
        <strain evidence="2 3">IM0101</strain>
    </source>
</reference>
<dbReference type="AlphaFoldDB" id="A0A3R9P9J7"/>
<feature type="transmembrane region" description="Helical" evidence="1">
    <location>
        <begin position="112"/>
        <end position="134"/>
    </location>
</feature>
<sequence>MKAGGIMLDVMGWYTGLFLMAAIPWVELIVVIPIGIGAGLNPVTVGMIAFIGNALSVVFIIYGMDAFKEKQWVKKWKNRLKAIHLFRKEQSEAKLAKKQERKQKLQTIFDKYGVVGLALTGPGITGIHLAAIVAVTFKANKQKVAVWMNISLFIWAVAMTGMSVYGIDRLLGWFG</sequence>
<protein>
    <submittedName>
        <fullName evidence="2">Small multidrug efflux protein-like protein</fullName>
    </submittedName>
</protein>
<feature type="transmembrane region" description="Helical" evidence="1">
    <location>
        <begin position="146"/>
        <end position="167"/>
    </location>
</feature>
<dbReference type="Proteomes" id="UP000275076">
    <property type="component" value="Unassembled WGS sequence"/>
</dbReference>
<evidence type="ECO:0000256" key="1">
    <source>
        <dbReference type="SAM" id="Phobius"/>
    </source>
</evidence>
<comment type="caution">
    <text evidence="2">The sequence shown here is derived from an EMBL/GenBank/DDBJ whole genome shotgun (WGS) entry which is preliminary data.</text>
</comment>
<dbReference type="EMBL" id="RBVX01000003">
    <property type="protein sequence ID" value="RSL34339.1"/>
    <property type="molecule type" value="Genomic_DNA"/>
</dbReference>
<proteinExistence type="predicted"/>
<dbReference type="InterPro" id="IPR009577">
    <property type="entry name" value="Sm_multidrug_ex"/>
</dbReference>
<feature type="transmembrane region" description="Helical" evidence="1">
    <location>
        <begin position="12"/>
        <end position="36"/>
    </location>
</feature>
<accession>A0A3R9P9J7</accession>
<keyword evidence="1" id="KW-0472">Membrane</keyword>
<keyword evidence="3" id="KW-1185">Reference proteome</keyword>
<organism evidence="2 3">
    <name type="scientific">Salibacterium salarium</name>
    <dbReference type="NCBI Taxonomy" id="284579"/>
    <lineage>
        <taxon>Bacteria</taxon>
        <taxon>Bacillati</taxon>
        <taxon>Bacillota</taxon>
        <taxon>Bacilli</taxon>
        <taxon>Bacillales</taxon>
        <taxon>Bacillaceae</taxon>
    </lineage>
</organism>
<dbReference type="Pfam" id="PF06695">
    <property type="entry name" value="Sm_multidrug_ex"/>
    <property type="match status" value="1"/>
</dbReference>
<gene>
    <name evidence="2" type="ORF">D7Z54_04030</name>
</gene>
<evidence type="ECO:0000313" key="3">
    <source>
        <dbReference type="Proteomes" id="UP000275076"/>
    </source>
</evidence>
<evidence type="ECO:0000313" key="2">
    <source>
        <dbReference type="EMBL" id="RSL34339.1"/>
    </source>
</evidence>